<dbReference type="OMA" id="MGQRNTD"/>
<dbReference type="AlphaFoldDB" id="A0A0M9FUG7"/>
<organism evidence="2 3">
    <name type="scientific">Leptomonas pyrrhocoris</name>
    <name type="common">Firebug parasite</name>
    <dbReference type="NCBI Taxonomy" id="157538"/>
    <lineage>
        <taxon>Eukaryota</taxon>
        <taxon>Discoba</taxon>
        <taxon>Euglenozoa</taxon>
        <taxon>Kinetoplastea</taxon>
        <taxon>Metakinetoplastina</taxon>
        <taxon>Trypanosomatida</taxon>
        <taxon>Trypanosomatidae</taxon>
        <taxon>Leishmaniinae</taxon>
        <taxon>Leptomonas</taxon>
    </lineage>
</organism>
<feature type="compositionally biased region" description="Low complexity" evidence="1">
    <location>
        <begin position="46"/>
        <end position="63"/>
    </location>
</feature>
<gene>
    <name evidence="2" type="ORF">ABB37_07951</name>
</gene>
<accession>A0A0M9FUG7</accession>
<evidence type="ECO:0000313" key="2">
    <source>
        <dbReference type="EMBL" id="KPA76197.1"/>
    </source>
</evidence>
<sequence>MWRRTALVCLMARTPPHLRDAGRPVNRAGHSADGRSGSHVAQTKMSTAAAPAASAGPQQPSSPNLAETGTTAETSSSSSVSPACFSSPLSPPPPPSSTSLSTLIHTVERLKEATRHTQHTLRSQDDALQLLQQKFALMQRHVSQLESTAEGLRGKLSDVHRVVGEIVMGQRNTDLLIQQMERQQLNLKNPPMSAPTQVRHDDVSAPRVGEGASASHTSASATSASSPASSADAQTSALSDPCVAHQVAALEARVNQLTVELFGADRLIAAGGFNAAQASPPAAENMAVILASSDTAAKRAAVMRALQQRHAVSLFTDAAGVTRVAGQCVRVHNVPLNMGATEVRELCVRHVCEGDGSGLVSCMVRRSSVVKANRDSSSSSSSSLNAVAGAAGSGAEAGTDAAPVYASQQRHSASPLSTTGGEALTTSTDVSSAAIVGALPRGAAVAALQPNTKAFEVVFASSALAVRALKVLNGLQLRPTLHTEPIPLAVEPVVSADVLNAFHELEASSHGAVHAK</sequence>
<evidence type="ECO:0000256" key="1">
    <source>
        <dbReference type="SAM" id="MobiDB-lite"/>
    </source>
</evidence>
<feature type="compositionally biased region" description="Polar residues" evidence="1">
    <location>
        <begin position="406"/>
        <end position="424"/>
    </location>
</feature>
<name>A0A0M9FUG7_LEPPY</name>
<dbReference type="EMBL" id="LGTL01000021">
    <property type="protein sequence ID" value="KPA76197.1"/>
    <property type="molecule type" value="Genomic_DNA"/>
</dbReference>
<comment type="caution">
    <text evidence="2">The sequence shown here is derived from an EMBL/GenBank/DDBJ whole genome shotgun (WGS) entry which is preliminary data.</text>
</comment>
<feature type="compositionally biased region" description="Polar residues" evidence="1">
    <location>
        <begin position="64"/>
        <end position="74"/>
    </location>
</feature>
<feature type="compositionally biased region" description="Low complexity" evidence="1">
    <location>
        <begin position="212"/>
        <end position="233"/>
    </location>
</feature>
<feature type="compositionally biased region" description="Low complexity" evidence="1">
    <location>
        <begin position="75"/>
        <end position="88"/>
    </location>
</feature>
<dbReference type="RefSeq" id="XP_015654636.1">
    <property type="nucleotide sequence ID" value="XM_015806765.1"/>
</dbReference>
<keyword evidence="3" id="KW-1185">Reference proteome</keyword>
<dbReference type="VEuPathDB" id="TriTrypDB:LpyrH10_21_0870"/>
<feature type="region of interest" description="Disordered" evidence="1">
    <location>
        <begin position="400"/>
        <end position="424"/>
    </location>
</feature>
<feature type="region of interest" description="Disordered" evidence="1">
    <location>
        <begin position="16"/>
        <end position="100"/>
    </location>
</feature>
<dbReference type="OrthoDB" id="273458at2759"/>
<evidence type="ECO:0000313" key="3">
    <source>
        <dbReference type="Proteomes" id="UP000037923"/>
    </source>
</evidence>
<feature type="region of interest" description="Disordered" evidence="1">
    <location>
        <begin position="188"/>
        <end position="233"/>
    </location>
</feature>
<dbReference type="Proteomes" id="UP000037923">
    <property type="component" value="Unassembled WGS sequence"/>
</dbReference>
<dbReference type="GeneID" id="26908236"/>
<reference evidence="2 3" key="1">
    <citation type="submission" date="2015-07" db="EMBL/GenBank/DDBJ databases">
        <title>High-quality genome of monoxenous trypanosomatid Leptomonas pyrrhocoris.</title>
        <authorList>
            <person name="Flegontov P."/>
            <person name="Butenko A."/>
            <person name="Firsov S."/>
            <person name="Vlcek C."/>
            <person name="Logacheva M.D."/>
            <person name="Field M."/>
            <person name="Filatov D."/>
            <person name="Flegontova O."/>
            <person name="Gerasimov E."/>
            <person name="Jackson A.P."/>
            <person name="Kelly S."/>
            <person name="Opperdoes F."/>
            <person name="O'Reilly A."/>
            <person name="Votypka J."/>
            <person name="Yurchenko V."/>
            <person name="Lukes J."/>
        </authorList>
    </citation>
    <scope>NUCLEOTIDE SEQUENCE [LARGE SCALE GENOMIC DNA]</scope>
    <source>
        <strain evidence="2">H10</strain>
    </source>
</reference>
<protein>
    <submittedName>
        <fullName evidence="2">Uncharacterized protein</fullName>
    </submittedName>
</protein>
<proteinExistence type="predicted"/>